<dbReference type="InterPro" id="IPR004459">
    <property type="entry name" value="CobQ_synth"/>
</dbReference>
<dbReference type="NCBIfam" id="NF001989">
    <property type="entry name" value="PRK00784.1"/>
    <property type="match status" value="1"/>
</dbReference>
<keyword evidence="11" id="KW-1185">Reference proteome</keyword>
<organism evidence="10 11">
    <name type="scientific">Metallosphaera yellowstonensis MK1</name>
    <dbReference type="NCBI Taxonomy" id="671065"/>
    <lineage>
        <taxon>Archaea</taxon>
        <taxon>Thermoproteota</taxon>
        <taxon>Thermoprotei</taxon>
        <taxon>Sulfolobales</taxon>
        <taxon>Sulfolobaceae</taxon>
        <taxon>Metallosphaera</taxon>
    </lineage>
</organism>
<dbReference type="eggNOG" id="arCOG00105">
    <property type="taxonomic scope" value="Archaea"/>
</dbReference>
<evidence type="ECO:0000256" key="3">
    <source>
        <dbReference type="ARBA" id="ARBA00014921"/>
    </source>
</evidence>
<dbReference type="Gene3D" id="3.40.50.300">
    <property type="entry name" value="P-loop containing nucleotide triphosphate hydrolases"/>
    <property type="match status" value="1"/>
</dbReference>
<feature type="domain" description="CobB/CobQ-like glutamine amidotransferase" evidence="9">
    <location>
        <begin position="235"/>
        <end position="411"/>
    </location>
</feature>
<evidence type="ECO:0000256" key="5">
    <source>
        <dbReference type="ARBA" id="ARBA00022962"/>
    </source>
</evidence>
<dbReference type="InterPro" id="IPR027417">
    <property type="entry name" value="P-loop_NTPase"/>
</dbReference>
<dbReference type="OrthoDB" id="53136at2157"/>
<dbReference type="Gene3D" id="3.40.50.880">
    <property type="match status" value="1"/>
</dbReference>
<comment type="pathway">
    <text evidence="1 7">Cofactor biosynthesis; adenosylcobalamin biosynthesis.</text>
</comment>
<protein>
    <recommendedName>
        <fullName evidence="3 7">Probable cobyric acid synthase</fullName>
    </recommendedName>
</protein>
<reference evidence="10 11" key="1">
    <citation type="submission" date="2012-01" db="EMBL/GenBank/DDBJ databases">
        <title>Improved High-Quality Draft sequence of Metallosphaera yellowstonensis MK1.</title>
        <authorList>
            <consortium name="US DOE Joint Genome Institute"/>
            <person name="Lucas S."/>
            <person name="Han J."/>
            <person name="Cheng J.-F."/>
            <person name="Goodwin L."/>
            <person name="Pitluck S."/>
            <person name="Peters L."/>
            <person name="Teshima H."/>
            <person name="Detter J.C."/>
            <person name="Han C."/>
            <person name="Tapia R."/>
            <person name="Land M."/>
            <person name="Hauser L."/>
            <person name="Kyrpides N."/>
            <person name="Kozubal M."/>
            <person name="Macur R.E."/>
            <person name="Jay Z."/>
            <person name="Inskeep W."/>
            <person name="Woyke T."/>
        </authorList>
    </citation>
    <scope>NUCLEOTIDE SEQUENCE [LARGE SCALE GENOMIC DNA]</scope>
    <source>
        <strain evidence="10 11">MK1</strain>
    </source>
</reference>
<dbReference type="GO" id="GO:0009236">
    <property type="term" value="P:cobalamin biosynthetic process"/>
    <property type="evidence" value="ECO:0007669"/>
    <property type="project" value="UniProtKB-UniRule"/>
</dbReference>
<name>H2C670_9CREN</name>
<dbReference type="PROSITE" id="PS51274">
    <property type="entry name" value="GATASE_COBBQ"/>
    <property type="match status" value="1"/>
</dbReference>
<evidence type="ECO:0000256" key="6">
    <source>
        <dbReference type="ARBA" id="ARBA00025166"/>
    </source>
</evidence>
<evidence type="ECO:0000259" key="8">
    <source>
        <dbReference type="Pfam" id="PF01656"/>
    </source>
</evidence>
<gene>
    <name evidence="7" type="primary">cobQ</name>
    <name evidence="10" type="ORF">MetMK1DRAFT_00020460</name>
</gene>
<dbReference type="GO" id="GO:0003824">
    <property type="term" value="F:catalytic activity"/>
    <property type="evidence" value="ECO:0007669"/>
    <property type="project" value="InterPro"/>
</dbReference>
<keyword evidence="5 7" id="KW-0315">Glutamine amidotransferase</keyword>
<comment type="similarity">
    <text evidence="2 7">Belongs to the CobB/CobQ family. CobQ subfamily.</text>
</comment>
<dbReference type="Proteomes" id="UP000003980">
    <property type="component" value="Unassembled WGS sequence"/>
</dbReference>
<dbReference type="CDD" id="cd01750">
    <property type="entry name" value="GATase1_CobQ"/>
    <property type="match status" value="1"/>
</dbReference>
<dbReference type="HOGENOM" id="CLU_019250_2_2_2"/>
<dbReference type="InterPro" id="IPR029062">
    <property type="entry name" value="Class_I_gatase-like"/>
</dbReference>
<dbReference type="GO" id="GO:0015420">
    <property type="term" value="F:ABC-type vitamin B12 transporter activity"/>
    <property type="evidence" value="ECO:0007669"/>
    <property type="project" value="UniProtKB-UniRule"/>
</dbReference>
<dbReference type="PANTHER" id="PTHR21343">
    <property type="entry name" value="DETHIOBIOTIN SYNTHETASE"/>
    <property type="match status" value="1"/>
</dbReference>
<dbReference type="SUPFAM" id="SSF52540">
    <property type="entry name" value="P-loop containing nucleoside triphosphate hydrolases"/>
    <property type="match status" value="1"/>
</dbReference>
<comment type="function">
    <text evidence="6 7">Catalyzes amidations at positions B, D, E, and G on adenosylcobyrinic A,C-diamide. NH(2) groups are provided by glutamine, and one molecule of ATP is hydrogenolyzed for each amidation.</text>
</comment>
<dbReference type="NCBIfam" id="TIGR00313">
    <property type="entry name" value="cobQ"/>
    <property type="match status" value="1"/>
</dbReference>
<dbReference type="STRING" id="671065.MetMK1DRAFT_00020460"/>
<feature type="domain" description="CobQ/CobB/MinD/ParA nucleotide binding" evidence="8">
    <location>
        <begin position="3"/>
        <end position="223"/>
    </location>
</feature>
<dbReference type="RefSeq" id="WP_009073205.1">
    <property type="nucleotide sequence ID" value="NZ_JH597768.1"/>
</dbReference>
<dbReference type="Pfam" id="PF01656">
    <property type="entry name" value="CbiA"/>
    <property type="match status" value="1"/>
</dbReference>
<feature type="active site" evidence="7">
    <location>
        <position position="407"/>
    </location>
</feature>
<dbReference type="PROSITE" id="PS51273">
    <property type="entry name" value="GATASE_TYPE_1"/>
    <property type="match status" value="1"/>
</dbReference>
<evidence type="ECO:0000256" key="2">
    <source>
        <dbReference type="ARBA" id="ARBA00006205"/>
    </source>
</evidence>
<dbReference type="InterPro" id="IPR011698">
    <property type="entry name" value="GATase_3"/>
</dbReference>
<dbReference type="HAMAP" id="MF_00028">
    <property type="entry name" value="CobQ"/>
    <property type="match status" value="1"/>
</dbReference>
<evidence type="ECO:0000256" key="7">
    <source>
        <dbReference type="HAMAP-Rule" id="MF_00028"/>
    </source>
</evidence>
<dbReference type="Pfam" id="PF07685">
    <property type="entry name" value="GATase_3"/>
    <property type="match status" value="1"/>
</dbReference>
<dbReference type="InterPro" id="IPR033949">
    <property type="entry name" value="CobQ_GATase1"/>
</dbReference>
<sequence length="466" mass="51846">MAIIISSSMSDSGKSIVTAALVKLLGGVPFKAQNMSLNSFPSHDGGEMAFIQAFQAMGSEIRPERWMNPVLLKPSGNGIEVIFMGESLGNMDSREYYSTVERLWPKVKERITEDMVIEAAGGLGEPNFLERDISGYKLMELGVPSIMVLDIDRGGAFASAFGIYNMFPTSLRPLLRGFIINKFRGDEKFLEPAVRWLEQRTGMKFLGTIPYDDRISNIAEDSMNVRDLGEGEMEVDVIAVPYMSNFNEFQAFQKSNAHVRFVRRPSQLSKADLVILPGTRNTKAALSWLVESGFVGILKNKRVLGICGGFQIMGRRLIDPYGLEAGVPSDYQGLGILPIEVKFRKTKVVANSKAVSDLGTFEGYEIRRGEIIYSEGRPLLTITERNGNLVSVPDGAEDGDFFGLSLHGSLYSQGGRKLLEEIGLKFYGKSLEEEVREQVNLIAEIVRSKIDTETIWNIYTESRIRE</sequence>
<dbReference type="EMBL" id="JH597768">
    <property type="protein sequence ID" value="EHP69297.1"/>
    <property type="molecule type" value="Genomic_DNA"/>
</dbReference>
<feature type="active site" description="Nucleophile" evidence="7">
    <location>
        <position position="307"/>
    </location>
</feature>
<accession>H2C670</accession>
<evidence type="ECO:0000256" key="4">
    <source>
        <dbReference type="ARBA" id="ARBA00022573"/>
    </source>
</evidence>
<dbReference type="PANTHER" id="PTHR21343:SF1">
    <property type="entry name" value="COBYRIC ACID SYNTHASE"/>
    <property type="match status" value="1"/>
</dbReference>
<evidence type="ECO:0000313" key="11">
    <source>
        <dbReference type="Proteomes" id="UP000003980"/>
    </source>
</evidence>
<proteinExistence type="inferred from homology"/>
<dbReference type="UniPathway" id="UPA00148"/>
<dbReference type="AlphaFoldDB" id="H2C670"/>
<dbReference type="SUPFAM" id="SSF52317">
    <property type="entry name" value="Class I glutamine amidotransferase-like"/>
    <property type="match status" value="1"/>
</dbReference>
<evidence type="ECO:0000313" key="10">
    <source>
        <dbReference type="EMBL" id="EHP69297.1"/>
    </source>
</evidence>
<keyword evidence="4 7" id="KW-0169">Cobalamin biosynthesis</keyword>
<evidence type="ECO:0000256" key="1">
    <source>
        <dbReference type="ARBA" id="ARBA00004953"/>
    </source>
</evidence>
<dbReference type="InterPro" id="IPR002586">
    <property type="entry name" value="CobQ/CobB/MinD/ParA_Nub-bd_dom"/>
</dbReference>
<evidence type="ECO:0000259" key="9">
    <source>
        <dbReference type="Pfam" id="PF07685"/>
    </source>
</evidence>